<name>A0AAN9J7D4_CLITE</name>
<proteinExistence type="predicted"/>
<evidence type="ECO:0000313" key="2">
    <source>
        <dbReference type="Proteomes" id="UP001359559"/>
    </source>
</evidence>
<sequence>MGDSLCGMQKKEAGAGSEVAGQKDGWVYLPMRGRAHLPSLRTVRGARNMRLRSGLGWVLSPELHHIKTGSISASSATSFPIPSLASQPRTDRLSQEFLMSGTKSFPLNRVTADQRIFPSSSTFKASAVPIESES</sequence>
<reference evidence="1 2" key="1">
    <citation type="submission" date="2024-01" db="EMBL/GenBank/DDBJ databases">
        <title>The genomes of 5 underutilized Papilionoideae crops provide insights into root nodulation and disease resistance.</title>
        <authorList>
            <person name="Yuan L."/>
        </authorList>
    </citation>
    <scope>NUCLEOTIDE SEQUENCE [LARGE SCALE GENOMIC DNA]</scope>
    <source>
        <strain evidence="1">LY-2023</strain>
        <tissue evidence="1">Leaf</tissue>
    </source>
</reference>
<accession>A0AAN9J7D4</accession>
<dbReference type="Proteomes" id="UP001359559">
    <property type="component" value="Unassembled WGS sequence"/>
</dbReference>
<dbReference type="AlphaFoldDB" id="A0AAN9J7D4"/>
<gene>
    <name evidence="1" type="ORF">RJT34_16570</name>
</gene>
<dbReference type="EMBL" id="JAYKXN010000004">
    <property type="protein sequence ID" value="KAK7293697.1"/>
    <property type="molecule type" value="Genomic_DNA"/>
</dbReference>
<protein>
    <submittedName>
        <fullName evidence="1">Uncharacterized protein</fullName>
    </submittedName>
</protein>
<organism evidence="1 2">
    <name type="scientific">Clitoria ternatea</name>
    <name type="common">Butterfly pea</name>
    <dbReference type="NCBI Taxonomy" id="43366"/>
    <lineage>
        <taxon>Eukaryota</taxon>
        <taxon>Viridiplantae</taxon>
        <taxon>Streptophyta</taxon>
        <taxon>Embryophyta</taxon>
        <taxon>Tracheophyta</taxon>
        <taxon>Spermatophyta</taxon>
        <taxon>Magnoliopsida</taxon>
        <taxon>eudicotyledons</taxon>
        <taxon>Gunneridae</taxon>
        <taxon>Pentapetalae</taxon>
        <taxon>rosids</taxon>
        <taxon>fabids</taxon>
        <taxon>Fabales</taxon>
        <taxon>Fabaceae</taxon>
        <taxon>Papilionoideae</taxon>
        <taxon>50 kb inversion clade</taxon>
        <taxon>NPAAA clade</taxon>
        <taxon>indigoferoid/millettioid clade</taxon>
        <taxon>Phaseoleae</taxon>
        <taxon>Clitoria</taxon>
    </lineage>
</organism>
<keyword evidence="2" id="KW-1185">Reference proteome</keyword>
<comment type="caution">
    <text evidence="1">The sequence shown here is derived from an EMBL/GenBank/DDBJ whole genome shotgun (WGS) entry which is preliminary data.</text>
</comment>
<evidence type="ECO:0000313" key="1">
    <source>
        <dbReference type="EMBL" id="KAK7293697.1"/>
    </source>
</evidence>